<evidence type="ECO:0000256" key="3">
    <source>
        <dbReference type="ARBA" id="ARBA00022833"/>
    </source>
</evidence>
<organism evidence="8 9">
    <name type="scientific">Aphanomyces stellatus</name>
    <dbReference type="NCBI Taxonomy" id="120398"/>
    <lineage>
        <taxon>Eukaryota</taxon>
        <taxon>Sar</taxon>
        <taxon>Stramenopiles</taxon>
        <taxon>Oomycota</taxon>
        <taxon>Saprolegniomycetes</taxon>
        <taxon>Saprolegniales</taxon>
        <taxon>Verrucalvaceae</taxon>
        <taxon>Aphanomyces</taxon>
    </lineage>
</organism>
<dbReference type="PANTHER" id="PTHR46858:SF5">
    <property type="entry name" value="E3 UBIQUITIN-PROTEIN LIGASE APD1-RELATED"/>
    <property type="match status" value="1"/>
</dbReference>
<evidence type="ECO:0000313" key="9">
    <source>
        <dbReference type="Proteomes" id="UP000332933"/>
    </source>
</evidence>
<dbReference type="InterPro" id="IPR013083">
    <property type="entry name" value="Znf_RING/FYVE/PHD"/>
</dbReference>
<evidence type="ECO:0000256" key="5">
    <source>
        <dbReference type="SAM" id="MobiDB-lite"/>
    </source>
</evidence>
<evidence type="ECO:0000256" key="2">
    <source>
        <dbReference type="ARBA" id="ARBA00022771"/>
    </source>
</evidence>
<reference evidence="8 9" key="1">
    <citation type="submission" date="2019-03" db="EMBL/GenBank/DDBJ databases">
        <authorList>
            <person name="Gaulin E."/>
            <person name="Dumas B."/>
        </authorList>
    </citation>
    <scope>NUCLEOTIDE SEQUENCE [LARGE SCALE GENOMIC DNA]</scope>
    <source>
        <strain evidence="8">CBS 568.67</strain>
    </source>
</reference>
<protein>
    <submittedName>
        <fullName evidence="8">Aste57867_16668 protein</fullName>
    </submittedName>
</protein>
<dbReference type="PROSITE" id="PS50089">
    <property type="entry name" value="ZF_RING_2"/>
    <property type="match status" value="1"/>
</dbReference>
<dbReference type="PANTHER" id="PTHR46858">
    <property type="entry name" value="OS05G0521000 PROTEIN"/>
    <property type="match status" value="1"/>
</dbReference>
<proteinExistence type="predicted"/>
<keyword evidence="2 4" id="KW-0863">Zinc-finger</keyword>
<evidence type="ECO:0000313" key="8">
    <source>
        <dbReference type="EMBL" id="VFT93439.1"/>
    </source>
</evidence>
<dbReference type="InterPro" id="IPR001841">
    <property type="entry name" value="Znf_RING"/>
</dbReference>
<sequence>MCVPLPNSTAYQAVGDISKLNDTNVSIESRGRERMDLSKTILSNKTTSITFDHIANFDLPSMFSWPFLLTKIEFMYMINFTSSVRWPSTLTDLTIKEITNFTLPASLPWNLSTLILESAKMQSWPIKLPGALNSLLLLNCIACPPVLNMNVFAPTIRSLYATNSPPCIDPYEYRVLDITDVTEIVLGAVTDLTLRANDKLTRLTMSEAPLKRVDLKYDHQILDHTYTFKALQKIATPSSFINTNITVDAFECIHNAGSIKQLFEKDTAGAGNHVYTVCVKSQGFSLAAIAGFVSGGVVVVGGDATLNTNAVTAMKVEASDVKVKASAAPKSEPSMAPPFTAKGSGPEAKVPVEAESITGNARVCIMCFDGPQDAACVSCGHNALSMNCAKHLLKQKERPCPVCRQRIRQVLRIYRG</sequence>
<evidence type="ECO:0000259" key="6">
    <source>
        <dbReference type="PROSITE" id="PS50089"/>
    </source>
</evidence>
<dbReference type="OrthoDB" id="10038642at2759"/>
<feature type="region of interest" description="Disordered" evidence="5">
    <location>
        <begin position="327"/>
        <end position="347"/>
    </location>
</feature>
<dbReference type="Proteomes" id="UP000332933">
    <property type="component" value="Unassembled WGS sequence"/>
</dbReference>
<name>A0A485L6U0_9STRA</name>
<dbReference type="GO" id="GO:0008270">
    <property type="term" value="F:zinc ion binding"/>
    <property type="evidence" value="ECO:0007669"/>
    <property type="project" value="UniProtKB-KW"/>
</dbReference>
<keyword evidence="9" id="KW-1185">Reference proteome</keyword>
<dbReference type="SUPFAM" id="SSF57850">
    <property type="entry name" value="RING/U-box"/>
    <property type="match status" value="1"/>
</dbReference>
<dbReference type="Gene3D" id="3.30.40.10">
    <property type="entry name" value="Zinc/RING finger domain, C3HC4 (zinc finger)"/>
    <property type="match status" value="1"/>
</dbReference>
<evidence type="ECO:0000256" key="4">
    <source>
        <dbReference type="PROSITE-ProRule" id="PRU00175"/>
    </source>
</evidence>
<dbReference type="GO" id="GO:0061630">
    <property type="term" value="F:ubiquitin protein ligase activity"/>
    <property type="evidence" value="ECO:0007669"/>
    <property type="project" value="TreeGrafter"/>
</dbReference>
<dbReference type="Pfam" id="PF13920">
    <property type="entry name" value="zf-C3HC4_3"/>
    <property type="match status" value="1"/>
</dbReference>
<reference evidence="7" key="2">
    <citation type="submission" date="2019-06" db="EMBL/GenBank/DDBJ databases">
        <title>Genomics analysis of Aphanomyces spp. identifies a new class of oomycete effector associated with host adaptation.</title>
        <authorList>
            <person name="Gaulin E."/>
        </authorList>
    </citation>
    <scope>NUCLEOTIDE SEQUENCE</scope>
    <source>
        <strain evidence="7">CBS 578.67</strain>
    </source>
</reference>
<dbReference type="AlphaFoldDB" id="A0A485L6U0"/>
<evidence type="ECO:0000256" key="1">
    <source>
        <dbReference type="ARBA" id="ARBA00022723"/>
    </source>
</evidence>
<dbReference type="EMBL" id="VJMH01005918">
    <property type="protein sequence ID" value="KAF0692236.1"/>
    <property type="molecule type" value="Genomic_DNA"/>
</dbReference>
<dbReference type="GO" id="GO:0016567">
    <property type="term" value="P:protein ubiquitination"/>
    <property type="evidence" value="ECO:0007669"/>
    <property type="project" value="TreeGrafter"/>
</dbReference>
<dbReference type="EMBL" id="CAADRA010005939">
    <property type="protein sequence ID" value="VFT93439.1"/>
    <property type="molecule type" value="Genomic_DNA"/>
</dbReference>
<keyword evidence="1" id="KW-0479">Metal-binding</keyword>
<evidence type="ECO:0000313" key="7">
    <source>
        <dbReference type="EMBL" id="KAF0692236.1"/>
    </source>
</evidence>
<gene>
    <name evidence="8" type="primary">Aste57867_16668</name>
    <name evidence="7" type="ORF">As57867_016611</name>
    <name evidence="8" type="ORF">ASTE57867_16668</name>
</gene>
<accession>A0A485L6U0</accession>
<keyword evidence="3" id="KW-0862">Zinc</keyword>
<feature type="domain" description="RING-type" evidence="6">
    <location>
        <begin position="364"/>
        <end position="404"/>
    </location>
</feature>